<feature type="compositionally biased region" description="Polar residues" evidence="1">
    <location>
        <begin position="331"/>
        <end position="348"/>
    </location>
</feature>
<keyword evidence="5" id="KW-1185">Reference proteome</keyword>
<feature type="transmembrane region" description="Helical" evidence="2">
    <location>
        <begin position="41"/>
        <end position="61"/>
    </location>
</feature>
<organism evidence="4 5">
    <name type="scientific">Gordonia jacobaea</name>
    <dbReference type="NCBI Taxonomy" id="122202"/>
    <lineage>
        <taxon>Bacteria</taxon>
        <taxon>Bacillati</taxon>
        <taxon>Actinomycetota</taxon>
        <taxon>Actinomycetes</taxon>
        <taxon>Mycobacteriales</taxon>
        <taxon>Gordoniaceae</taxon>
        <taxon>Gordonia</taxon>
    </lineage>
</organism>
<gene>
    <name evidence="4" type="ORF">ABW18_08695</name>
</gene>
<keyword evidence="2" id="KW-1133">Transmembrane helix</keyword>
<keyword evidence="2" id="KW-0812">Transmembrane</keyword>
<protein>
    <recommendedName>
        <fullName evidence="3">DUF6542 domain-containing protein</fullName>
    </recommendedName>
</protein>
<dbReference type="EMBL" id="LDTZ01000015">
    <property type="protein sequence ID" value="KNA92196.1"/>
    <property type="molecule type" value="Genomic_DNA"/>
</dbReference>
<evidence type="ECO:0000259" key="3">
    <source>
        <dbReference type="Pfam" id="PF20177"/>
    </source>
</evidence>
<sequence length="348" mass="37402">MPVDQQSVLPNVRGIPWWGAVLVAAAFTAVGAIIDANQSDALGSVFNFFYLVGCVVAVLAVRRRALFTAVAQPPLIAFGVGVVTLYGLNADEASGLKSLIFKVLLPIANDFPWILFTFLVTLALGVGRWYITRGQSLTDSPAPKRRARPAGTEHTFKNSTSKDSTPRTAQAGKSKAANSKGGNPKATRSTQRGAPKSDDGQQSDSTQRRAKATRPESDATPRPRKAPAQAPSSDDPRPRRRASAEPGERSRGERNQTERGAGRERQARDGRERPATDDAARTRTPRPAPPQDPRSRATAGQVQRTAAGEQLDGQPVRATAAADLDRYEPATRSSGSAVYQTTRARNQR</sequence>
<evidence type="ECO:0000313" key="4">
    <source>
        <dbReference type="EMBL" id="KNA92196.1"/>
    </source>
</evidence>
<dbReference type="Pfam" id="PF20177">
    <property type="entry name" value="DUF6542"/>
    <property type="match status" value="1"/>
</dbReference>
<feature type="transmembrane region" description="Helical" evidence="2">
    <location>
        <begin position="15"/>
        <end position="34"/>
    </location>
</feature>
<evidence type="ECO:0000256" key="1">
    <source>
        <dbReference type="SAM" id="MobiDB-lite"/>
    </source>
</evidence>
<feature type="compositionally biased region" description="Polar residues" evidence="1">
    <location>
        <begin position="157"/>
        <end position="168"/>
    </location>
</feature>
<evidence type="ECO:0000256" key="2">
    <source>
        <dbReference type="SAM" id="Phobius"/>
    </source>
</evidence>
<feature type="transmembrane region" description="Helical" evidence="2">
    <location>
        <begin position="111"/>
        <end position="131"/>
    </location>
</feature>
<reference evidence="4 5" key="1">
    <citation type="submission" date="2015-05" db="EMBL/GenBank/DDBJ databases">
        <title>Draft genome sequence of the bacterium Gordonia jacobaea a new member of the Gordonia genus.</title>
        <authorList>
            <person name="Jimenez-Galisteo G."/>
            <person name="Dominguez A."/>
            <person name="Munoz E."/>
            <person name="Vinas M."/>
        </authorList>
    </citation>
    <scope>NUCLEOTIDE SEQUENCE [LARGE SCALE GENOMIC DNA]</scope>
    <source>
        <strain evidence="5">mv1</strain>
    </source>
</reference>
<comment type="caution">
    <text evidence="4">The sequence shown here is derived from an EMBL/GenBank/DDBJ whole genome shotgun (WGS) entry which is preliminary data.</text>
</comment>
<feature type="transmembrane region" description="Helical" evidence="2">
    <location>
        <begin position="67"/>
        <end position="90"/>
    </location>
</feature>
<dbReference type="InterPro" id="IPR046672">
    <property type="entry name" value="DUF6542"/>
</dbReference>
<feature type="compositionally biased region" description="Basic and acidic residues" evidence="1">
    <location>
        <begin position="234"/>
        <end position="281"/>
    </location>
</feature>
<evidence type="ECO:0000313" key="5">
    <source>
        <dbReference type="Proteomes" id="UP000037247"/>
    </source>
</evidence>
<dbReference type="Proteomes" id="UP000037247">
    <property type="component" value="Unassembled WGS sequence"/>
</dbReference>
<name>A0ABR5IF18_9ACTN</name>
<feature type="region of interest" description="Disordered" evidence="1">
    <location>
        <begin position="135"/>
        <end position="348"/>
    </location>
</feature>
<feature type="domain" description="DUF6542" evidence="3">
    <location>
        <begin position="14"/>
        <end position="133"/>
    </location>
</feature>
<keyword evidence="2" id="KW-0472">Membrane</keyword>
<proteinExistence type="predicted"/>
<feature type="compositionally biased region" description="Polar residues" evidence="1">
    <location>
        <begin position="176"/>
        <end position="192"/>
    </location>
</feature>
<accession>A0ABR5IF18</accession>